<dbReference type="InterPro" id="IPR036063">
    <property type="entry name" value="Smr_dom_sf"/>
</dbReference>
<dbReference type="InterPro" id="IPR002625">
    <property type="entry name" value="Smr_dom"/>
</dbReference>
<protein>
    <recommendedName>
        <fullName evidence="2">Smr domain-containing protein</fullName>
    </recommendedName>
</protein>
<dbReference type="InParanoid" id="A2FU39"/>
<dbReference type="Gene3D" id="3.30.1370.110">
    <property type="match status" value="1"/>
</dbReference>
<keyword evidence="4" id="KW-1185">Reference proteome</keyword>
<feature type="domain" description="Smr" evidence="2">
    <location>
        <begin position="107"/>
        <end position="186"/>
    </location>
</feature>
<dbReference type="SMR" id="A2FU39"/>
<dbReference type="VEuPathDB" id="TrichDB:TVAG_004260"/>
<organism evidence="3 4">
    <name type="scientific">Trichomonas vaginalis (strain ATCC PRA-98 / G3)</name>
    <dbReference type="NCBI Taxonomy" id="412133"/>
    <lineage>
        <taxon>Eukaryota</taxon>
        <taxon>Metamonada</taxon>
        <taxon>Parabasalia</taxon>
        <taxon>Trichomonadida</taxon>
        <taxon>Trichomonadidae</taxon>
        <taxon>Trichomonas</taxon>
    </lineage>
</organism>
<dbReference type="SUPFAM" id="SSF160443">
    <property type="entry name" value="SMR domain-like"/>
    <property type="match status" value="1"/>
</dbReference>
<dbReference type="PROSITE" id="PS50828">
    <property type="entry name" value="SMR"/>
    <property type="match status" value="1"/>
</dbReference>
<dbReference type="Proteomes" id="UP000001542">
    <property type="component" value="Unassembled WGS sequence"/>
</dbReference>
<dbReference type="VEuPathDB" id="TrichDB:TVAGG3_0861950"/>
<dbReference type="RefSeq" id="XP_001304516.1">
    <property type="nucleotide sequence ID" value="XM_001304515.1"/>
</dbReference>
<feature type="coiled-coil region" evidence="1">
    <location>
        <begin position="67"/>
        <end position="97"/>
    </location>
</feature>
<keyword evidence="1" id="KW-0175">Coiled coil</keyword>
<dbReference type="AlphaFoldDB" id="A2FU39"/>
<reference evidence="3" key="2">
    <citation type="journal article" date="2007" name="Science">
        <title>Draft genome sequence of the sexually transmitted pathogen Trichomonas vaginalis.</title>
        <authorList>
            <person name="Carlton J.M."/>
            <person name="Hirt R.P."/>
            <person name="Silva J.C."/>
            <person name="Delcher A.L."/>
            <person name="Schatz M."/>
            <person name="Zhao Q."/>
            <person name="Wortman J.R."/>
            <person name="Bidwell S.L."/>
            <person name="Alsmark U.C.M."/>
            <person name="Besteiro S."/>
            <person name="Sicheritz-Ponten T."/>
            <person name="Noel C.J."/>
            <person name="Dacks J.B."/>
            <person name="Foster P.G."/>
            <person name="Simillion C."/>
            <person name="Van de Peer Y."/>
            <person name="Miranda-Saavedra D."/>
            <person name="Barton G.J."/>
            <person name="Westrop G.D."/>
            <person name="Mueller S."/>
            <person name="Dessi D."/>
            <person name="Fiori P.L."/>
            <person name="Ren Q."/>
            <person name="Paulsen I."/>
            <person name="Zhang H."/>
            <person name="Bastida-Corcuera F.D."/>
            <person name="Simoes-Barbosa A."/>
            <person name="Brown M.T."/>
            <person name="Hayes R.D."/>
            <person name="Mukherjee M."/>
            <person name="Okumura C.Y."/>
            <person name="Schneider R."/>
            <person name="Smith A.J."/>
            <person name="Vanacova S."/>
            <person name="Villalvazo M."/>
            <person name="Haas B.J."/>
            <person name="Pertea M."/>
            <person name="Feldblyum T.V."/>
            <person name="Utterback T.R."/>
            <person name="Shu C.L."/>
            <person name="Osoegawa K."/>
            <person name="de Jong P.J."/>
            <person name="Hrdy I."/>
            <person name="Horvathova L."/>
            <person name="Zubacova Z."/>
            <person name="Dolezal P."/>
            <person name="Malik S.B."/>
            <person name="Logsdon J.M. Jr."/>
            <person name="Henze K."/>
            <person name="Gupta A."/>
            <person name="Wang C.C."/>
            <person name="Dunne R.L."/>
            <person name="Upcroft J.A."/>
            <person name="Upcroft P."/>
            <person name="White O."/>
            <person name="Salzberg S.L."/>
            <person name="Tang P."/>
            <person name="Chiu C.-H."/>
            <person name="Lee Y.-S."/>
            <person name="Embley T.M."/>
            <person name="Coombs G.H."/>
            <person name="Mottram J.C."/>
            <person name="Tachezy J."/>
            <person name="Fraser-Liggett C.M."/>
            <person name="Johnson P.J."/>
        </authorList>
    </citation>
    <scope>NUCLEOTIDE SEQUENCE [LARGE SCALE GENOMIC DNA]</scope>
    <source>
        <strain evidence="3">G3</strain>
    </source>
</reference>
<evidence type="ECO:0000256" key="1">
    <source>
        <dbReference type="SAM" id="Coils"/>
    </source>
</evidence>
<dbReference type="EMBL" id="DS114025">
    <property type="protein sequence ID" value="EAX91586.1"/>
    <property type="molecule type" value="Genomic_DNA"/>
</dbReference>
<gene>
    <name evidence="3" type="ORF">TVAG_004260</name>
</gene>
<proteinExistence type="predicted"/>
<name>A2FU39_TRIV3</name>
<sequence>MSEEEKLINMFPSAPRDKVVNLLHRKGFEKAKKQLETEYKLVKPLTPEEQFEALCTKFPNISRIHIEEIYKENMQGIQETEKQLNEEIKKKKQQDKTPDVETHRYKYDFHAQSKAQAVEEFNRFLQCAIEQNLPYDTEYELIVGKGLHSINNFPVIKTTILELCETRGIKAEVVKENTGVVRVWPFQKSHN</sequence>
<evidence type="ECO:0000259" key="2">
    <source>
        <dbReference type="PROSITE" id="PS50828"/>
    </source>
</evidence>
<dbReference type="KEGG" id="tva:4749283"/>
<reference evidence="3" key="1">
    <citation type="submission" date="2006-10" db="EMBL/GenBank/DDBJ databases">
        <authorList>
            <person name="Amadeo P."/>
            <person name="Zhao Q."/>
            <person name="Wortman J."/>
            <person name="Fraser-Liggett C."/>
            <person name="Carlton J."/>
        </authorList>
    </citation>
    <scope>NUCLEOTIDE SEQUENCE</scope>
    <source>
        <strain evidence="3">G3</strain>
    </source>
</reference>
<accession>A2FU39</accession>
<evidence type="ECO:0000313" key="4">
    <source>
        <dbReference type="Proteomes" id="UP000001542"/>
    </source>
</evidence>
<dbReference type="OrthoDB" id="3231855at2759"/>
<evidence type="ECO:0000313" key="3">
    <source>
        <dbReference type="EMBL" id="EAX91586.1"/>
    </source>
</evidence>